<dbReference type="AlphaFoldDB" id="A0A5K3EJC9"/>
<organism evidence="1">
    <name type="scientific">Mesocestoides corti</name>
    <name type="common">Flatworm</name>
    <dbReference type="NCBI Taxonomy" id="53468"/>
    <lineage>
        <taxon>Eukaryota</taxon>
        <taxon>Metazoa</taxon>
        <taxon>Spiralia</taxon>
        <taxon>Lophotrochozoa</taxon>
        <taxon>Platyhelminthes</taxon>
        <taxon>Cestoda</taxon>
        <taxon>Eucestoda</taxon>
        <taxon>Cyclophyllidea</taxon>
        <taxon>Mesocestoididae</taxon>
        <taxon>Mesocestoides</taxon>
    </lineage>
</organism>
<protein>
    <submittedName>
        <fullName evidence="1">Uncharacterized protein</fullName>
    </submittedName>
</protein>
<proteinExistence type="predicted"/>
<sequence>MTMSERLVRRLVHTVACRVIQNTHLPSPQEWGCATCIVDALPPSGVSR</sequence>
<accession>A0A5K3EJC9</accession>
<dbReference type="WBParaSite" id="MCU_000695-RA">
    <property type="protein sequence ID" value="MCU_000695-RA"/>
    <property type="gene ID" value="MCU_000695"/>
</dbReference>
<reference evidence="1" key="1">
    <citation type="submission" date="2019-11" db="UniProtKB">
        <authorList>
            <consortium name="WormBaseParasite"/>
        </authorList>
    </citation>
    <scope>IDENTIFICATION</scope>
</reference>
<evidence type="ECO:0000313" key="1">
    <source>
        <dbReference type="WBParaSite" id="MCU_000695-RA"/>
    </source>
</evidence>
<name>A0A5K3EJC9_MESCO</name>